<name>M5SFE6_9BACT</name>
<dbReference type="RefSeq" id="WP_008669735.1">
    <property type="nucleotide sequence ID" value="NZ_ANOF01000144.1"/>
</dbReference>
<gene>
    <name evidence="1" type="ORF">RESH_04438</name>
</gene>
<accession>M5SFE6</accession>
<dbReference type="InterPro" id="IPR017850">
    <property type="entry name" value="Alkaline_phosphatase_core_sf"/>
</dbReference>
<dbReference type="Pfam" id="PF07394">
    <property type="entry name" value="DUF1501"/>
    <property type="match status" value="1"/>
</dbReference>
<dbReference type="AlphaFoldDB" id="M5SFE6"/>
<sequence length="483" mass="53663">MNPLSLNRRTFLGGLSLSVGMPALQTLMAAESPSLPHFPAKAKRVIYLMQSGGPSHVDLFDDKETLRKMQGEEMPASILQGLRQTTMTAGQKSKPCLASAWDGHRRGESGMWVSDLLPHTAEIVDDLCFVRSLHGEQINHAPAMTHMLTGHNLPGRPSIGAWLTYGLGSMVDDLPSFVVMTSQDRQGSCGQLFFDYYWGAGFLPGKHQGVPFRSSGDPVLYLSNPKGVSRHARREMLDGLSEMNQFAHQRYADPEIETRIAQYEMAFQMQSSVPELTDFSDEPASVLEMYGPDVHRKGSYAYNCLMARRLAERGTRYIQLMHAGWDQHGNLPNQLPIQCKDTDQPSAALVKDLKARGMLDDTLVIWGGEFGRTPFVQGDINNPNAHGRDHHPRAFTMWMAGGGVQPGKIHGSSDEFAFHVAEDPVHIRDLQATLLHLCGIDHERFTHRHQGLDFKLTGTEPARVVKEILAGQVKNTPIRAEPR</sequence>
<dbReference type="STRING" id="1263868.RESH_04438"/>
<proteinExistence type="predicted"/>
<evidence type="ECO:0000313" key="2">
    <source>
        <dbReference type="Proteomes" id="UP000011996"/>
    </source>
</evidence>
<comment type="caution">
    <text evidence="1">The sequence shown here is derived from an EMBL/GenBank/DDBJ whole genome shotgun (WGS) entry which is preliminary data.</text>
</comment>
<dbReference type="PROSITE" id="PS51318">
    <property type="entry name" value="TAT"/>
    <property type="match status" value="1"/>
</dbReference>
<dbReference type="OrthoDB" id="127333at2"/>
<dbReference type="InterPro" id="IPR010869">
    <property type="entry name" value="DUF1501"/>
</dbReference>
<dbReference type="PATRIC" id="fig|1263868.3.peg.4813"/>
<evidence type="ECO:0000313" key="1">
    <source>
        <dbReference type="EMBL" id="EMI24889.1"/>
    </source>
</evidence>
<dbReference type="PANTHER" id="PTHR43737:SF1">
    <property type="entry name" value="DUF1501 DOMAIN-CONTAINING PROTEIN"/>
    <property type="match status" value="1"/>
</dbReference>
<dbReference type="Proteomes" id="UP000011996">
    <property type="component" value="Unassembled WGS sequence"/>
</dbReference>
<dbReference type="EMBL" id="ANOF01000144">
    <property type="protein sequence ID" value="EMI24889.1"/>
    <property type="molecule type" value="Genomic_DNA"/>
</dbReference>
<reference evidence="1 2" key="1">
    <citation type="journal article" date="2013" name="Mar. Genomics">
        <title>Expression of sulfatases in Rhodopirellula baltica and the diversity of sulfatases in the genus Rhodopirellula.</title>
        <authorList>
            <person name="Wegner C.E."/>
            <person name="Richter-Heitmann T."/>
            <person name="Klindworth A."/>
            <person name="Klockow C."/>
            <person name="Richter M."/>
            <person name="Achstetter T."/>
            <person name="Glockner F.O."/>
            <person name="Harder J."/>
        </authorList>
    </citation>
    <scope>NUCLEOTIDE SEQUENCE [LARGE SCALE GENOMIC DNA]</scope>
    <source>
        <strain evidence="1 2">SH398</strain>
    </source>
</reference>
<dbReference type="PANTHER" id="PTHR43737">
    <property type="entry name" value="BLL7424 PROTEIN"/>
    <property type="match status" value="1"/>
</dbReference>
<protein>
    <submittedName>
        <fullName evidence="1">Secreted protein containing DUF1501</fullName>
    </submittedName>
</protein>
<dbReference type="SUPFAM" id="SSF53649">
    <property type="entry name" value="Alkaline phosphatase-like"/>
    <property type="match status" value="1"/>
</dbReference>
<organism evidence="1 2">
    <name type="scientific">Rhodopirellula europaea SH398</name>
    <dbReference type="NCBI Taxonomy" id="1263868"/>
    <lineage>
        <taxon>Bacteria</taxon>
        <taxon>Pseudomonadati</taxon>
        <taxon>Planctomycetota</taxon>
        <taxon>Planctomycetia</taxon>
        <taxon>Pirellulales</taxon>
        <taxon>Pirellulaceae</taxon>
        <taxon>Rhodopirellula</taxon>
    </lineage>
</organism>
<dbReference type="Gene3D" id="3.40.720.10">
    <property type="entry name" value="Alkaline Phosphatase, subunit A"/>
    <property type="match status" value="1"/>
</dbReference>
<dbReference type="InterPro" id="IPR006311">
    <property type="entry name" value="TAT_signal"/>
</dbReference>